<keyword evidence="2 6" id="KW-0812">Transmembrane</keyword>
<feature type="compositionally biased region" description="Low complexity" evidence="5">
    <location>
        <begin position="154"/>
        <end position="164"/>
    </location>
</feature>
<dbReference type="Pfam" id="PF02535">
    <property type="entry name" value="Zip"/>
    <property type="match status" value="1"/>
</dbReference>
<evidence type="ECO:0000256" key="1">
    <source>
        <dbReference type="ARBA" id="ARBA00004141"/>
    </source>
</evidence>
<accession>A0AAD5MH19</accession>
<dbReference type="InterPro" id="IPR003689">
    <property type="entry name" value="ZIP"/>
</dbReference>
<organism evidence="7 8">
    <name type="scientific">Pythium insidiosum</name>
    <name type="common">Pythiosis disease agent</name>
    <dbReference type="NCBI Taxonomy" id="114742"/>
    <lineage>
        <taxon>Eukaryota</taxon>
        <taxon>Sar</taxon>
        <taxon>Stramenopiles</taxon>
        <taxon>Oomycota</taxon>
        <taxon>Peronosporomycetes</taxon>
        <taxon>Pythiales</taxon>
        <taxon>Pythiaceae</taxon>
        <taxon>Pythium</taxon>
    </lineage>
</organism>
<feature type="transmembrane region" description="Helical" evidence="6">
    <location>
        <begin position="107"/>
        <end position="126"/>
    </location>
</feature>
<feature type="transmembrane region" description="Helical" evidence="6">
    <location>
        <begin position="53"/>
        <end position="74"/>
    </location>
</feature>
<feature type="transmembrane region" description="Helical" evidence="6">
    <location>
        <begin position="257"/>
        <end position="280"/>
    </location>
</feature>
<name>A0AAD5MH19_PYTIN</name>
<gene>
    <name evidence="7" type="ORF">P43SY_005018</name>
</gene>
<feature type="transmembrane region" description="Helical" evidence="6">
    <location>
        <begin position="223"/>
        <end position="245"/>
    </location>
</feature>
<evidence type="ECO:0000256" key="6">
    <source>
        <dbReference type="SAM" id="Phobius"/>
    </source>
</evidence>
<evidence type="ECO:0000313" key="8">
    <source>
        <dbReference type="Proteomes" id="UP001209570"/>
    </source>
</evidence>
<comment type="caution">
    <text evidence="7">The sequence shown here is derived from an EMBL/GenBank/DDBJ whole genome shotgun (WGS) entry which is preliminary data.</text>
</comment>
<comment type="subcellular location">
    <subcellularLocation>
        <location evidence="1">Membrane</location>
        <topology evidence="1">Multi-pass membrane protein</topology>
    </subcellularLocation>
</comment>
<evidence type="ECO:0000313" key="7">
    <source>
        <dbReference type="EMBL" id="KAJ0407477.1"/>
    </source>
</evidence>
<proteinExistence type="predicted"/>
<reference evidence="7" key="1">
    <citation type="submission" date="2021-12" db="EMBL/GenBank/DDBJ databases">
        <title>Prjna785345.</title>
        <authorList>
            <person name="Rujirawat T."/>
            <person name="Krajaejun T."/>
        </authorList>
    </citation>
    <scope>NUCLEOTIDE SEQUENCE</scope>
    <source>
        <strain evidence="7">Pi057C3</strain>
    </source>
</reference>
<dbReference type="EMBL" id="JAKCXM010000021">
    <property type="protein sequence ID" value="KAJ0407477.1"/>
    <property type="molecule type" value="Genomic_DNA"/>
</dbReference>
<sequence length="346" mass="36629">MKPMDVLSLENALALQSDKLLGVTLTAATGLVTVLGALIVYSSRLTFLWDARSLVVALGLATGGVLSFTLLELLPTAKGAFVRVVQDLLDDARPSADAEQDPRVRGYAALILAAAFAVGATTAWVADTLCMLCSVPERALPPRPPRDETMLTTRSGSSVSSRRQLSPSVYRESETMGSAHVHVDGVTKELLYKTGTAKVIAFTVQNVPEGMALCIATVQHRTLGILFACAIALLNVTQGMALAGLLAQSSGYRWRAVLWCVLLALALPLGGLLAWVVLLYTELTSLALGVVYGIASGMLIGMSLTQILTVCYNFSASDSAVVTRSVFGGVFFIAALRVLLTFVYAD</sequence>
<keyword evidence="4 6" id="KW-0472">Membrane</keyword>
<feature type="transmembrane region" description="Helical" evidence="6">
    <location>
        <begin position="326"/>
        <end position="345"/>
    </location>
</feature>
<dbReference type="GO" id="GO:0016020">
    <property type="term" value="C:membrane"/>
    <property type="evidence" value="ECO:0007669"/>
    <property type="project" value="UniProtKB-SubCell"/>
</dbReference>
<dbReference type="AlphaFoldDB" id="A0AAD5MH19"/>
<dbReference type="GO" id="GO:0005385">
    <property type="term" value="F:zinc ion transmembrane transporter activity"/>
    <property type="evidence" value="ECO:0007669"/>
    <property type="project" value="TreeGrafter"/>
</dbReference>
<feature type="transmembrane region" description="Helical" evidence="6">
    <location>
        <begin position="286"/>
        <end position="314"/>
    </location>
</feature>
<evidence type="ECO:0000256" key="5">
    <source>
        <dbReference type="SAM" id="MobiDB-lite"/>
    </source>
</evidence>
<protein>
    <submittedName>
        <fullName evidence="7">Uncharacterized protein</fullName>
    </submittedName>
</protein>
<evidence type="ECO:0000256" key="4">
    <source>
        <dbReference type="ARBA" id="ARBA00023136"/>
    </source>
</evidence>
<dbReference type="Proteomes" id="UP001209570">
    <property type="component" value="Unassembled WGS sequence"/>
</dbReference>
<evidence type="ECO:0000256" key="2">
    <source>
        <dbReference type="ARBA" id="ARBA00022692"/>
    </source>
</evidence>
<keyword evidence="3 6" id="KW-1133">Transmembrane helix</keyword>
<evidence type="ECO:0000256" key="3">
    <source>
        <dbReference type="ARBA" id="ARBA00022989"/>
    </source>
</evidence>
<feature type="region of interest" description="Disordered" evidence="5">
    <location>
        <begin position="142"/>
        <end position="164"/>
    </location>
</feature>
<dbReference type="PANTHER" id="PTHR11040:SF210">
    <property type="entry name" value="ZINC-REGULATED TRANSPORTER 3"/>
    <property type="match status" value="1"/>
</dbReference>
<dbReference type="PANTHER" id="PTHR11040">
    <property type="entry name" value="ZINC/IRON TRANSPORTER"/>
    <property type="match status" value="1"/>
</dbReference>
<feature type="transmembrane region" description="Helical" evidence="6">
    <location>
        <begin position="20"/>
        <end position="41"/>
    </location>
</feature>
<keyword evidence="8" id="KW-1185">Reference proteome</keyword>